<proteinExistence type="inferred from homology"/>
<dbReference type="Gene3D" id="3.40.50.720">
    <property type="entry name" value="NAD(P)-binding Rossmann-like Domain"/>
    <property type="match status" value="1"/>
</dbReference>
<reference evidence="9" key="2">
    <citation type="submission" date="2018-05" db="EMBL/GenBank/DDBJ databases">
        <title>Genome Sequencing of selected type strains of the family Eggerthellaceae.</title>
        <authorList>
            <person name="Danylec N."/>
            <person name="Stoll D.A."/>
            <person name="Doetsch A."/>
            <person name="Huch M."/>
        </authorList>
    </citation>
    <scope>NUCLEOTIDE SEQUENCE [LARGE SCALE GENOMIC DNA]</scope>
    <source>
        <strain evidence="9">DSM 16107</strain>
    </source>
</reference>
<gene>
    <name evidence="6" type="ORF">C1876_12015</name>
    <name evidence="7" type="ORF">DMP09_05840</name>
</gene>
<accession>A0A3N0IZ42</accession>
<sequence>MAETALVTGATSGIGASLCLLLASDGYNLVTVARDEDALEQQAKELRVLDIDVTPIPCDLSREGAARKLFEAVRDRNLAIDILVNDAGYSPAGQFSELGISDIRSMLQLCVVNLTELTSVFLHPMLERGRGRILNMSSMMAKVPCPYNALYGAAKTFVLSFTTALASELKHTGVTATAVLPGATLTGFAHNAGIEDAPAWKFFAMDADETAIRAYRALMRGERCAVTGWYNKVGAFSTRFMPLAAQMVAATWLMGSRKHPLDEEDERPGSPDPSQPADDQQEETKHGRGTHHRHCSHHGHGAHRDAPSDDNPRPHGPACIISWDRW</sequence>
<evidence type="ECO:0000256" key="1">
    <source>
        <dbReference type="ARBA" id="ARBA00004240"/>
    </source>
</evidence>
<dbReference type="AlphaFoldDB" id="A0A3N0IZ42"/>
<dbReference type="CDD" id="cd05233">
    <property type="entry name" value="SDR_c"/>
    <property type="match status" value="1"/>
</dbReference>
<feature type="compositionally biased region" description="Basic residues" evidence="5">
    <location>
        <begin position="287"/>
        <end position="301"/>
    </location>
</feature>
<keyword evidence="3" id="KW-0560">Oxidoreductase</keyword>
<dbReference type="InterPro" id="IPR036291">
    <property type="entry name" value="NAD(P)-bd_dom_sf"/>
</dbReference>
<dbReference type="Proteomes" id="UP000270112">
    <property type="component" value="Unassembled WGS sequence"/>
</dbReference>
<dbReference type="PANTHER" id="PTHR43899">
    <property type="entry name" value="RH59310P"/>
    <property type="match status" value="1"/>
</dbReference>
<dbReference type="InterPro" id="IPR051019">
    <property type="entry name" value="VLCFA-Steroid_DH"/>
</dbReference>
<evidence type="ECO:0000256" key="3">
    <source>
        <dbReference type="ARBA" id="ARBA00023002"/>
    </source>
</evidence>
<dbReference type="EMBL" id="QICC01000016">
    <property type="protein sequence ID" value="RNM42258.1"/>
    <property type="molecule type" value="Genomic_DNA"/>
</dbReference>
<dbReference type="PANTHER" id="PTHR43899:SF13">
    <property type="entry name" value="RH59310P"/>
    <property type="match status" value="1"/>
</dbReference>
<keyword evidence="8" id="KW-1185">Reference proteome</keyword>
<dbReference type="GO" id="GO:0016491">
    <property type="term" value="F:oxidoreductase activity"/>
    <property type="evidence" value="ECO:0007669"/>
    <property type="project" value="UniProtKB-KW"/>
</dbReference>
<reference evidence="7" key="3">
    <citation type="journal article" date="2019" name="Microbiol. Resour. Announc.">
        <title>Draft Genome Sequences of Type Strains of Gordonibacter faecihominis, Paraeggerthella hongkongensis, Parvibacter caecicola,Slackia equolifaciens, Slackia faecicanis, and Slackia isoflavoniconvertens.</title>
        <authorList>
            <person name="Danylec N."/>
            <person name="Stoll D.A."/>
            <person name="Dotsch A."/>
            <person name="Huch M."/>
        </authorList>
    </citation>
    <scope>NUCLEOTIDE SEQUENCE</scope>
    <source>
        <strain evidence="7">DSM 16107</strain>
    </source>
</reference>
<comment type="subcellular location">
    <subcellularLocation>
        <location evidence="1">Endoplasmic reticulum</location>
    </subcellularLocation>
</comment>
<dbReference type="InterPro" id="IPR020904">
    <property type="entry name" value="Sc_DH/Rdtase_CS"/>
</dbReference>
<dbReference type="Pfam" id="PF00106">
    <property type="entry name" value="adh_short"/>
    <property type="match status" value="1"/>
</dbReference>
<dbReference type="PROSITE" id="PS00061">
    <property type="entry name" value="ADH_SHORT"/>
    <property type="match status" value="1"/>
</dbReference>
<dbReference type="InterPro" id="IPR002347">
    <property type="entry name" value="SDR_fam"/>
</dbReference>
<evidence type="ECO:0000256" key="4">
    <source>
        <dbReference type="RuleBase" id="RU000363"/>
    </source>
</evidence>
<evidence type="ECO:0000313" key="6">
    <source>
        <dbReference type="EMBL" id="RDB67810.1"/>
    </source>
</evidence>
<dbReference type="RefSeq" id="WP_114546957.1">
    <property type="nucleotide sequence ID" value="NZ_PPTT01000021.1"/>
</dbReference>
<evidence type="ECO:0000313" key="8">
    <source>
        <dbReference type="Proteomes" id="UP000253817"/>
    </source>
</evidence>
<evidence type="ECO:0000256" key="2">
    <source>
        <dbReference type="ARBA" id="ARBA00006484"/>
    </source>
</evidence>
<dbReference type="PRINTS" id="PR00080">
    <property type="entry name" value="SDRFAMILY"/>
</dbReference>
<evidence type="ECO:0000313" key="7">
    <source>
        <dbReference type="EMBL" id="RNM42258.1"/>
    </source>
</evidence>
<reference evidence="6 8" key="1">
    <citation type="journal article" date="2018" name="Elife">
        <title>Discovery and characterization of a prevalent human gut bacterial enzyme sufficient for the inactivation of a family of plant toxins.</title>
        <authorList>
            <person name="Koppel N."/>
            <person name="Bisanz J.E."/>
            <person name="Pandelia M.E."/>
            <person name="Turnbaugh P.J."/>
            <person name="Balskus E.P."/>
        </authorList>
    </citation>
    <scope>NUCLEOTIDE SEQUENCE [LARGE SCALE GENOMIC DNA]</scope>
    <source>
        <strain evidence="6 8">DSM 16107</strain>
    </source>
</reference>
<feature type="compositionally biased region" description="Basic and acidic residues" evidence="5">
    <location>
        <begin position="302"/>
        <end position="313"/>
    </location>
</feature>
<evidence type="ECO:0000256" key="5">
    <source>
        <dbReference type="SAM" id="MobiDB-lite"/>
    </source>
</evidence>
<comment type="caution">
    <text evidence="7">The sequence shown here is derived from an EMBL/GenBank/DDBJ whole genome shotgun (WGS) entry which is preliminary data.</text>
</comment>
<dbReference type="OrthoDB" id="3178062at2"/>
<dbReference type="SUPFAM" id="SSF51735">
    <property type="entry name" value="NAD(P)-binding Rossmann-fold domains"/>
    <property type="match status" value="1"/>
</dbReference>
<dbReference type="Proteomes" id="UP000253817">
    <property type="component" value="Unassembled WGS sequence"/>
</dbReference>
<comment type="similarity">
    <text evidence="2 4">Belongs to the short-chain dehydrogenases/reductases (SDR) family.</text>
</comment>
<feature type="region of interest" description="Disordered" evidence="5">
    <location>
        <begin position="260"/>
        <end position="326"/>
    </location>
</feature>
<dbReference type="EMBL" id="PPTT01000021">
    <property type="protein sequence ID" value="RDB67810.1"/>
    <property type="molecule type" value="Genomic_DNA"/>
</dbReference>
<dbReference type="PRINTS" id="PR00081">
    <property type="entry name" value="GDHRDH"/>
</dbReference>
<protein>
    <submittedName>
        <fullName evidence="7">NAD(P)-dependent oxidoreductase</fullName>
    </submittedName>
</protein>
<name>A0A3N0IZ42_9ACTN</name>
<evidence type="ECO:0000313" key="9">
    <source>
        <dbReference type="Proteomes" id="UP000270112"/>
    </source>
</evidence>
<organism evidence="7 9">
    <name type="scientific">Eggerthella sinensis</name>
    <dbReference type="NCBI Taxonomy" id="242230"/>
    <lineage>
        <taxon>Bacteria</taxon>
        <taxon>Bacillati</taxon>
        <taxon>Actinomycetota</taxon>
        <taxon>Coriobacteriia</taxon>
        <taxon>Eggerthellales</taxon>
        <taxon>Eggerthellaceae</taxon>
        <taxon>Eggerthella</taxon>
    </lineage>
</organism>